<gene>
    <name evidence="6" type="ORF">B0G62_1087</name>
</gene>
<dbReference type="PANTHER" id="PTHR30055:SF234">
    <property type="entry name" value="HTH-TYPE TRANSCRIPTIONAL REGULATOR BETI"/>
    <property type="match status" value="1"/>
</dbReference>
<feature type="domain" description="HTH tetR-type" evidence="5">
    <location>
        <begin position="37"/>
        <end position="97"/>
    </location>
</feature>
<feature type="DNA-binding region" description="H-T-H motif" evidence="4">
    <location>
        <begin position="60"/>
        <end position="79"/>
    </location>
</feature>
<dbReference type="GO" id="GO:0000976">
    <property type="term" value="F:transcription cis-regulatory region binding"/>
    <property type="evidence" value="ECO:0007669"/>
    <property type="project" value="TreeGrafter"/>
</dbReference>
<comment type="caution">
    <text evidence="6">The sequence shown here is derived from an EMBL/GenBank/DDBJ whole genome shotgun (WGS) entry which is preliminary data.</text>
</comment>
<dbReference type="InterPro" id="IPR009057">
    <property type="entry name" value="Homeodomain-like_sf"/>
</dbReference>
<reference evidence="6 7" key="1">
    <citation type="submission" date="2018-01" db="EMBL/GenBank/DDBJ databases">
        <title>Genomic Encyclopedia of Type Strains, Phase III (KMG-III): the genomes of soil and plant-associated and newly described type strains.</title>
        <authorList>
            <person name="Whitman W."/>
        </authorList>
    </citation>
    <scope>NUCLEOTIDE SEQUENCE [LARGE SCALE GENOMIC DNA]</scope>
    <source>
        <strain evidence="6 7">JCM 18070</strain>
    </source>
</reference>
<organism evidence="6 7">
    <name type="scientific">Paraburkholderia eburnea</name>
    <dbReference type="NCBI Taxonomy" id="1189126"/>
    <lineage>
        <taxon>Bacteria</taxon>
        <taxon>Pseudomonadati</taxon>
        <taxon>Pseudomonadota</taxon>
        <taxon>Betaproteobacteria</taxon>
        <taxon>Burkholderiales</taxon>
        <taxon>Burkholderiaceae</taxon>
        <taxon>Paraburkholderia</taxon>
    </lineage>
</organism>
<name>A0A2S4M6Z5_9BURK</name>
<dbReference type="Pfam" id="PF21306">
    <property type="entry name" value="TetR_C_40"/>
    <property type="match status" value="1"/>
</dbReference>
<keyword evidence="2 4" id="KW-0238">DNA-binding</keyword>
<dbReference type="GO" id="GO:0003700">
    <property type="term" value="F:DNA-binding transcription factor activity"/>
    <property type="evidence" value="ECO:0007669"/>
    <property type="project" value="TreeGrafter"/>
</dbReference>
<keyword evidence="1" id="KW-0805">Transcription regulation</keyword>
<evidence type="ECO:0000256" key="3">
    <source>
        <dbReference type="ARBA" id="ARBA00023163"/>
    </source>
</evidence>
<dbReference type="PRINTS" id="PR00455">
    <property type="entry name" value="HTHTETR"/>
</dbReference>
<evidence type="ECO:0000313" key="7">
    <source>
        <dbReference type="Proteomes" id="UP000237381"/>
    </source>
</evidence>
<keyword evidence="3" id="KW-0804">Transcription</keyword>
<sequence length="253" mass="27373">MAGDNQPLIGLQTAVNWTPMDASEENYQSRVGAARREKTRNRLIETALGVFAEKGPDLPVIDDFIAAAGVARGTFYNYFRTTGELLVAVAGESSDQVLGMIDPLVLAEADPVRRLVVGSRLYMTMAARYPLWGAFITRVGTRRGSRGRLLDEYLTRDLQLAIDAGTFRVSHVSVARDISLGAIMYGIETLLSGEAPAGYTEEVMFTLLLGFGVNEDQAHALAFAPIADCGEPQGAIFEKDPMHGLGEAEAEDD</sequence>
<evidence type="ECO:0000256" key="2">
    <source>
        <dbReference type="ARBA" id="ARBA00023125"/>
    </source>
</evidence>
<evidence type="ECO:0000313" key="6">
    <source>
        <dbReference type="EMBL" id="POR50516.1"/>
    </source>
</evidence>
<dbReference type="EMBL" id="PQGA01000008">
    <property type="protein sequence ID" value="POR50516.1"/>
    <property type="molecule type" value="Genomic_DNA"/>
</dbReference>
<dbReference type="InterPro" id="IPR001647">
    <property type="entry name" value="HTH_TetR"/>
</dbReference>
<evidence type="ECO:0000256" key="1">
    <source>
        <dbReference type="ARBA" id="ARBA00023015"/>
    </source>
</evidence>
<proteinExistence type="predicted"/>
<dbReference type="Proteomes" id="UP000237381">
    <property type="component" value="Unassembled WGS sequence"/>
</dbReference>
<dbReference type="SUPFAM" id="SSF46689">
    <property type="entry name" value="Homeodomain-like"/>
    <property type="match status" value="1"/>
</dbReference>
<dbReference type="PROSITE" id="PS50977">
    <property type="entry name" value="HTH_TETR_2"/>
    <property type="match status" value="1"/>
</dbReference>
<protein>
    <submittedName>
        <fullName evidence="6">TetR family transcriptional regulator</fullName>
    </submittedName>
</protein>
<dbReference type="PANTHER" id="PTHR30055">
    <property type="entry name" value="HTH-TYPE TRANSCRIPTIONAL REGULATOR RUTR"/>
    <property type="match status" value="1"/>
</dbReference>
<dbReference type="Gene3D" id="1.10.357.10">
    <property type="entry name" value="Tetracycline Repressor, domain 2"/>
    <property type="match status" value="1"/>
</dbReference>
<dbReference type="InterPro" id="IPR049513">
    <property type="entry name" value="TetR_C_40"/>
</dbReference>
<accession>A0A2S4M6Z5</accession>
<dbReference type="RefSeq" id="WP_244193272.1">
    <property type="nucleotide sequence ID" value="NZ_PQGA01000008.1"/>
</dbReference>
<dbReference type="Pfam" id="PF00440">
    <property type="entry name" value="TetR_N"/>
    <property type="match status" value="1"/>
</dbReference>
<dbReference type="InterPro" id="IPR050109">
    <property type="entry name" value="HTH-type_TetR-like_transc_reg"/>
</dbReference>
<dbReference type="AlphaFoldDB" id="A0A2S4M6Z5"/>
<evidence type="ECO:0000256" key="4">
    <source>
        <dbReference type="PROSITE-ProRule" id="PRU00335"/>
    </source>
</evidence>
<evidence type="ECO:0000259" key="5">
    <source>
        <dbReference type="PROSITE" id="PS50977"/>
    </source>
</evidence>
<keyword evidence="7" id="KW-1185">Reference proteome</keyword>